<feature type="domain" description="GAT" evidence="11">
    <location>
        <begin position="567"/>
        <end position="655"/>
    </location>
</feature>
<dbReference type="FunFam" id="3.30.470.10:FF:000008">
    <property type="entry name" value="D-amino-acid transaminase, chloroplastic"/>
    <property type="match status" value="1"/>
</dbReference>
<dbReference type="GO" id="GO:0043130">
    <property type="term" value="F:ubiquitin binding"/>
    <property type="evidence" value="ECO:0007669"/>
    <property type="project" value="InterPro"/>
</dbReference>
<evidence type="ECO:0000259" key="11">
    <source>
        <dbReference type="PROSITE" id="PS50909"/>
    </source>
</evidence>
<proteinExistence type="inferred from homology"/>
<evidence type="ECO:0000256" key="9">
    <source>
        <dbReference type="SAM" id="MobiDB-lite"/>
    </source>
</evidence>
<evidence type="ECO:0000256" key="5">
    <source>
        <dbReference type="ARBA" id="ARBA00022448"/>
    </source>
</evidence>
<feature type="compositionally biased region" description="Low complexity" evidence="9">
    <location>
        <begin position="692"/>
        <end position="702"/>
    </location>
</feature>
<name>A0A8X8W4D4_SALSN</name>
<keyword evidence="7" id="KW-0653">Protein transport</keyword>
<dbReference type="Gene3D" id="1.20.58.160">
    <property type="match status" value="1"/>
</dbReference>
<reference evidence="12" key="1">
    <citation type="submission" date="2018-01" db="EMBL/GenBank/DDBJ databases">
        <authorList>
            <person name="Mao J.F."/>
        </authorList>
    </citation>
    <scope>NUCLEOTIDE SEQUENCE</scope>
    <source>
        <strain evidence="12">Huo1</strain>
        <tissue evidence="12">Leaf</tissue>
    </source>
</reference>
<evidence type="ECO:0000313" key="12">
    <source>
        <dbReference type="EMBL" id="KAG6387982.1"/>
    </source>
</evidence>
<comment type="subcellular location">
    <subcellularLocation>
        <location evidence="2">Membrane</location>
        <topology evidence="2">Peripheral membrane protein</topology>
    </subcellularLocation>
</comment>
<gene>
    <name evidence="12" type="ORF">SASPL_153178</name>
</gene>
<dbReference type="SUPFAM" id="SSF89009">
    <property type="entry name" value="GAT-like domain"/>
    <property type="match status" value="1"/>
</dbReference>
<dbReference type="FunFam" id="1.25.40.90:FF:000028">
    <property type="entry name" value="TOM1-like protein 2"/>
    <property type="match status" value="1"/>
</dbReference>
<dbReference type="Pfam" id="PF01063">
    <property type="entry name" value="Aminotran_4"/>
    <property type="match status" value="1"/>
</dbReference>
<evidence type="ECO:0000256" key="7">
    <source>
        <dbReference type="ARBA" id="ARBA00022927"/>
    </source>
</evidence>
<dbReference type="SUPFAM" id="SSF56752">
    <property type="entry name" value="D-aminoacid aminotransferase-like PLP-dependent enzymes"/>
    <property type="match status" value="1"/>
</dbReference>
<dbReference type="Pfam" id="PF00790">
    <property type="entry name" value="VHS"/>
    <property type="match status" value="1"/>
</dbReference>
<keyword evidence="5" id="KW-0813">Transport</keyword>
<dbReference type="PANTHER" id="PTHR45898:SF4">
    <property type="entry name" value="TARGET OF MYB PROTEIN 1"/>
    <property type="match status" value="1"/>
</dbReference>
<keyword evidence="13" id="KW-1185">Reference proteome</keyword>
<dbReference type="InterPro" id="IPR036038">
    <property type="entry name" value="Aminotransferase-like"/>
</dbReference>
<comment type="caution">
    <text evidence="12">The sequence shown here is derived from an EMBL/GenBank/DDBJ whole genome shotgun (WGS) entry which is preliminary data.</text>
</comment>
<dbReference type="EMBL" id="PNBA02000021">
    <property type="protein sequence ID" value="KAG6387982.1"/>
    <property type="molecule type" value="Genomic_DNA"/>
</dbReference>
<sequence>MASPATLANPTFPGQGWLISPSIHSLSSKNLSFRNGSSYLQLKVAQSPHLQLNAVKNSSISSETELGQIFDVPLLSCSEATERLRTFRSSYESKQQYLAMYSSIYGGITTDPAAMVIPMDDHMVHRGHGVFDTAAVMDGYLYELDQHLDRFIGSAAMAKIKLPFDRESIRRILIQTVSAAKCRKGSLRYWLSAGPGDFQLSPSGCHGSSLYAVVIQDDSASSHSGIKVVTSSIPIKPPQFAVMKSVNYLPNALSKMEAEEKGAYAAIWLDGDGYIAEGPNMNVAFVTKGKELVMPKFDKILRGCTARRVLVLAESLVEEGTLSGIRLGDVTVEEGKEADEMMLIGSGVFVRAVVQWDDQVIGDGNVGPVAQSLLNLILEDMKSGPDTMVNAMVDRATSDMLIGPDWAMNIEICDICNHDPAQAKDVVRGIKKRLGSRNPKVQLLALTLLETVVKNCGDMVHMHVAEKDLPHEMVKMVKKKPDFHVKEKILILIDTWQEAFGGPRGRYPQYYVAYQDLLRLGAVFPQRSERSAPVFTPPQTQPLTSYPPNIGNPVPRSDGAESSAEAEFPTLSLMELQNARGIMDVLSEMLSALDPGNKEGIKQEVIVDLVEQCRTYKQRVVHLVNSTSDESLLCQGLALNDDLQRVLAKHEALASGVVPVQSEKLNPEPPKALVPVDSPLIYTGDTKQLDRGSTSSTSVGTTPLSIPPPTTNGQLSTPVKADPKIDLLSGDDLNALALVPVGQPQPTSPAASQHNALALVDMFLDGNSNQQPTPVGHVYPSPSQFQQPQDSHAPQPSAYPNGTWNGQVTQQQQPSSPVYGQMTQQQQPPSPVYGAQVNDSFPPPPWEAQLDNSLPAVNRPQEMQATQGVVYHAQPSPSGSYVTGPQPMAHDQAALGVYNGGQFTPMQSNQMQGLHPYPLQNPQQQAVMYPQQMQANPQMGYMYLPQQMYNNQMPAGYGYGYSYGQGQGQGQNQMQNAYFAQQTISAMSVRDDSGLGNPASNILPSGRPARAEDKLFGDLVDISKFKPGKTTPGRAGSM</sequence>
<dbReference type="SMART" id="SM00288">
    <property type="entry name" value="VHS"/>
    <property type="match status" value="1"/>
</dbReference>
<evidence type="ECO:0000256" key="8">
    <source>
        <dbReference type="ARBA" id="ARBA00023136"/>
    </source>
</evidence>
<organism evidence="12">
    <name type="scientific">Salvia splendens</name>
    <name type="common">Scarlet sage</name>
    <dbReference type="NCBI Taxonomy" id="180675"/>
    <lineage>
        <taxon>Eukaryota</taxon>
        <taxon>Viridiplantae</taxon>
        <taxon>Streptophyta</taxon>
        <taxon>Embryophyta</taxon>
        <taxon>Tracheophyta</taxon>
        <taxon>Spermatophyta</taxon>
        <taxon>Magnoliopsida</taxon>
        <taxon>eudicotyledons</taxon>
        <taxon>Gunneridae</taxon>
        <taxon>Pentapetalae</taxon>
        <taxon>asterids</taxon>
        <taxon>lamiids</taxon>
        <taxon>Lamiales</taxon>
        <taxon>Lamiaceae</taxon>
        <taxon>Nepetoideae</taxon>
        <taxon>Mentheae</taxon>
        <taxon>Salviinae</taxon>
        <taxon>Salvia</taxon>
        <taxon>Salvia subgen. Calosphace</taxon>
        <taxon>core Calosphace</taxon>
    </lineage>
</organism>
<keyword evidence="8" id="KW-0472">Membrane</keyword>
<dbReference type="InterPro" id="IPR002014">
    <property type="entry name" value="VHS_dom"/>
</dbReference>
<evidence type="ECO:0000256" key="3">
    <source>
        <dbReference type="ARBA" id="ARBA00007708"/>
    </source>
</evidence>
<protein>
    <recommendedName>
        <fullName evidence="14">4-amino-4-deoxychorismate lyase</fullName>
    </recommendedName>
</protein>
<dbReference type="AlphaFoldDB" id="A0A8X8W4D4"/>
<dbReference type="Gene3D" id="3.30.470.10">
    <property type="match status" value="1"/>
</dbReference>
<dbReference type="InterPro" id="IPR043131">
    <property type="entry name" value="BCAT-like_N"/>
</dbReference>
<keyword evidence="6" id="KW-0663">Pyridoxal phosphate</keyword>
<dbReference type="CDD" id="cd03561">
    <property type="entry name" value="VHS"/>
    <property type="match status" value="1"/>
</dbReference>
<feature type="domain" description="VHS" evidence="10">
    <location>
        <begin position="396"/>
        <end position="525"/>
    </location>
</feature>
<accession>A0A8X8W4D4</accession>
<dbReference type="PROSITE" id="PS50909">
    <property type="entry name" value="GAT"/>
    <property type="match status" value="1"/>
</dbReference>
<dbReference type="GO" id="GO:0016020">
    <property type="term" value="C:membrane"/>
    <property type="evidence" value="ECO:0007669"/>
    <property type="project" value="UniProtKB-SubCell"/>
</dbReference>
<dbReference type="InterPro" id="IPR008942">
    <property type="entry name" value="ENTH_VHS"/>
</dbReference>
<evidence type="ECO:0000256" key="4">
    <source>
        <dbReference type="ARBA" id="ARBA00009320"/>
    </source>
</evidence>
<feature type="region of interest" description="Disordered" evidence="9">
    <location>
        <begin position="683"/>
        <end position="718"/>
    </location>
</feature>
<dbReference type="GO" id="GO:0003824">
    <property type="term" value="F:catalytic activity"/>
    <property type="evidence" value="ECO:0007669"/>
    <property type="project" value="InterPro"/>
</dbReference>
<evidence type="ECO:0000256" key="6">
    <source>
        <dbReference type="ARBA" id="ARBA00022898"/>
    </source>
</evidence>
<dbReference type="GO" id="GO:0046394">
    <property type="term" value="P:carboxylic acid biosynthetic process"/>
    <property type="evidence" value="ECO:0007669"/>
    <property type="project" value="UniProtKB-ARBA"/>
</dbReference>
<comment type="similarity">
    <text evidence="3">Belongs to the TOM1 family.</text>
</comment>
<dbReference type="InterPro" id="IPR044836">
    <property type="entry name" value="TOL_plant"/>
</dbReference>
<dbReference type="GO" id="GO:0005737">
    <property type="term" value="C:cytoplasm"/>
    <property type="evidence" value="ECO:0007669"/>
    <property type="project" value="UniProtKB-ARBA"/>
</dbReference>
<comment type="cofactor">
    <cofactor evidence="1">
        <name>pyridoxal 5'-phosphate</name>
        <dbReference type="ChEBI" id="CHEBI:597326"/>
    </cofactor>
</comment>
<evidence type="ECO:0000313" key="13">
    <source>
        <dbReference type="Proteomes" id="UP000298416"/>
    </source>
</evidence>
<dbReference type="InterPro" id="IPR038425">
    <property type="entry name" value="GAT_sf"/>
</dbReference>
<dbReference type="GO" id="GO:0043328">
    <property type="term" value="P:protein transport to vacuole involved in ubiquitin-dependent protein catabolic process via the multivesicular body sorting pathway"/>
    <property type="evidence" value="ECO:0007669"/>
    <property type="project" value="InterPro"/>
</dbReference>
<evidence type="ECO:0000256" key="1">
    <source>
        <dbReference type="ARBA" id="ARBA00001933"/>
    </source>
</evidence>
<dbReference type="CDD" id="cd14231">
    <property type="entry name" value="GAT_GGA-like_plant"/>
    <property type="match status" value="1"/>
</dbReference>
<dbReference type="FunFam" id="1.20.58.160:FF:000004">
    <property type="entry name" value="TOM1-like protein 2"/>
    <property type="match status" value="1"/>
</dbReference>
<dbReference type="FunFam" id="3.20.10.10:FF:000002">
    <property type="entry name" value="D-alanine aminotransferase"/>
    <property type="match status" value="1"/>
</dbReference>
<reference evidence="12" key="2">
    <citation type="submission" date="2020-08" db="EMBL/GenBank/DDBJ databases">
        <title>Plant Genome Project.</title>
        <authorList>
            <person name="Zhang R.-G."/>
        </authorList>
    </citation>
    <scope>NUCLEOTIDE SEQUENCE</scope>
    <source>
        <strain evidence="12">Huo1</strain>
        <tissue evidence="12">Leaf</tissue>
    </source>
</reference>
<dbReference type="InterPro" id="IPR004152">
    <property type="entry name" value="GAT_dom"/>
</dbReference>
<evidence type="ECO:0008006" key="14">
    <source>
        <dbReference type="Google" id="ProtNLM"/>
    </source>
</evidence>
<comment type="similarity">
    <text evidence="4">Belongs to the class-IV pyridoxal-phosphate-dependent aminotransferase family.</text>
</comment>
<dbReference type="SUPFAM" id="SSF48464">
    <property type="entry name" value="ENTH/VHS domain"/>
    <property type="match status" value="1"/>
</dbReference>
<dbReference type="Proteomes" id="UP000298416">
    <property type="component" value="Unassembled WGS sequence"/>
</dbReference>
<feature type="region of interest" description="Disordered" evidence="9">
    <location>
        <begin position="765"/>
        <end position="852"/>
    </location>
</feature>
<feature type="compositionally biased region" description="Polar residues" evidence="9">
    <location>
        <begin position="792"/>
        <end position="806"/>
    </location>
</feature>
<dbReference type="InterPro" id="IPR001544">
    <property type="entry name" value="Aminotrans_IV"/>
</dbReference>
<feature type="compositionally biased region" description="Low complexity" evidence="9">
    <location>
        <begin position="780"/>
        <end position="791"/>
    </location>
</feature>
<dbReference type="PANTHER" id="PTHR45898">
    <property type="entry name" value="TOM1-LIKE PROTEIN"/>
    <property type="match status" value="1"/>
</dbReference>
<dbReference type="Gene3D" id="1.25.40.90">
    <property type="match status" value="1"/>
</dbReference>
<evidence type="ECO:0000256" key="2">
    <source>
        <dbReference type="ARBA" id="ARBA00004170"/>
    </source>
</evidence>
<dbReference type="GO" id="GO:0008652">
    <property type="term" value="P:amino acid biosynthetic process"/>
    <property type="evidence" value="ECO:0007669"/>
    <property type="project" value="UniProtKB-ARBA"/>
</dbReference>
<dbReference type="Gene3D" id="3.20.10.10">
    <property type="entry name" value="D-amino Acid Aminotransferase, subunit A, domain 2"/>
    <property type="match status" value="1"/>
</dbReference>
<dbReference type="Pfam" id="PF03127">
    <property type="entry name" value="GAT"/>
    <property type="match status" value="1"/>
</dbReference>
<feature type="compositionally biased region" description="Low complexity" evidence="9">
    <location>
        <begin position="807"/>
        <end position="818"/>
    </location>
</feature>
<evidence type="ECO:0000259" key="10">
    <source>
        <dbReference type="PROSITE" id="PS50179"/>
    </source>
</evidence>
<dbReference type="GO" id="GO:0035091">
    <property type="term" value="F:phosphatidylinositol binding"/>
    <property type="evidence" value="ECO:0007669"/>
    <property type="project" value="InterPro"/>
</dbReference>
<dbReference type="InterPro" id="IPR043132">
    <property type="entry name" value="BCAT-like_C"/>
</dbReference>
<dbReference type="PROSITE" id="PS50179">
    <property type="entry name" value="VHS"/>
    <property type="match status" value="1"/>
</dbReference>